<accession>A0ACB9SWH0</accession>
<comment type="caution">
    <text evidence="1">The sequence shown here is derived from an EMBL/GenBank/DDBJ whole genome shotgun (WGS) entry which is preliminary data.</text>
</comment>
<reference evidence="1" key="1">
    <citation type="submission" date="2022-04" db="EMBL/GenBank/DDBJ databases">
        <title>Chromosome-scale genome assembly of Holotrichia oblita Faldermann.</title>
        <authorList>
            <person name="Rongchong L."/>
        </authorList>
    </citation>
    <scope>NUCLEOTIDE SEQUENCE</scope>
    <source>
        <strain evidence="1">81SQS9</strain>
    </source>
</reference>
<evidence type="ECO:0000313" key="1">
    <source>
        <dbReference type="EMBL" id="KAI4458899.1"/>
    </source>
</evidence>
<evidence type="ECO:0000313" key="2">
    <source>
        <dbReference type="Proteomes" id="UP001056778"/>
    </source>
</evidence>
<protein>
    <submittedName>
        <fullName evidence="1">Tudor domain containing protein</fullName>
    </submittedName>
</protein>
<keyword evidence="2" id="KW-1185">Reference proteome</keyword>
<proteinExistence type="predicted"/>
<dbReference type="Proteomes" id="UP001056778">
    <property type="component" value="Chromosome 6"/>
</dbReference>
<gene>
    <name evidence="1" type="ORF">MML48_6g00010790</name>
</gene>
<sequence length="1075" mass="123091">MTIQQLNRDYMDTVGYRIPHGKFGCTNVEQFLRTLTDKIQVIHGSGMHAEVQVLISSKTAHINKLISKQRAPKGKPSKAFNRGYRPPPPRRSFIQYTNDRNYNNNNMTNQNRGAGDATIPNETSCISSNINTTLNVKEEFRGAIPKQFTQQSNDVEEIYFSDEDNRRNLRVPYNIQENLKRLIMMYPDGIMCSSILEYYRKEYGRSLSYSEYGYRSVAEMCVDLRDIFKVVQLDKSDIKLFSKDLTIPEDTLNTIKKFQLMKIKASRETPSDSAIPNSGIDDLMCEIYTNNPPVDIVEFGVELERQWISPDMNEQDYIDVNVGEVYDPSKFWMNLRMYANKLNELMDNLQIFYATHNKELHVPNFAMRNNMYVVCMFDREYHRARIVDTSQKGENYIKVYFVDYGTVSVISVESVCYLHNKFSELPEQAIRARLAGIYPAKENEQWSRAAATRFLSLVMQKDLVAQIVKIDEERKILDVVLADTSDEEEDFYLNDALVSMGYALFTFEKREPAIPSKIIPIVRYIHLFPTHVELENGSVPTATQSICMHQAGMTVEQMYPHYFKDAETGKSISMLEASSGKTSHLTVDYESEQAYFDMDNERVNTEEDNPISLESATNFAGSTYRWEDMIEQVELNSTVESGCNTEICFQDNAEESYSPTDTDATLCYTSPKQSPRELQEDKGTQTQRSISIQTDEKRNPPNINTSDAAVKKPLRPPPGYDHIIPHNTTVTYNYNTSPQHEHPHRHVTNQTYINFPVMYPYQAQQYGYNPYQNPYWLSLQQMMQLGNKLSPEQQNYLQSLSGNNALYSVVPTNLEVESIPLPIGPCKYETGKDEVKTGDVSNKLLQENKLEIDADNVCEKNVIETETESQIEQIESSPLPQAVQEADTKTELNLRIDNEEPPTSDAVSINCDASELESVYEDCTSNDSVKEESTTILQEDITYKTKLITSMSINDLNLHVINHDNEYYFLLAELSKTLFGKTLTAFHVRKLMVGTPYIISVVDIRLKTNPKLKNELLMYDLISENEVVVDAIPIKYLKDLTTMVTATEEDLDHINDLLKGVDYFLTELSLENAGC</sequence>
<dbReference type="EMBL" id="CM043020">
    <property type="protein sequence ID" value="KAI4458899.1"/>
    <property type="molecule type" value="Genomic_DNA"/>
</dbReference>
<name>A0ACB9SWH0_HOLOL</name>
<organism evidence="1 2">
    <name type="scientific">Holotrichia oblita</name>
    <name type="common">Chafer beetle</name>
    <dbReference type="NCBI Taxonomy" id="644536"/>
    <lineage>
        <taxon>Eukaryota</taxon>
        <taxon>Metazoa</taxon>
        <taxon>Ecdysozoa</taxon>
        <taxon>Arthropoda</taxon>
        <taxon>Hexapoda</taxon>
        <taxon>Insecta</taxon>
        <taxon>Pterygota</taxon>
        <taxon>Neoptera</taxon>
        <taxon>Endopterygota</taxon>
        <taxon>Coleoptera</taxon>
        <taxon>Polyphaga</taxon>
        <taxon>Scarabaeiformia</taxon>
        <taxon>Scarabaeidae</taxon>
        <taxon>Melolonthinae</taxon>
        <taxon>Holotrichia</taxon>
    </lineage>
</organism>